<dbReference type="InterPro" id="IPR000223">
    <property type="entry name" value="Pept_S26A_signal_pept_1"/>
</dbReference>
<dbReference type="AlphaFoldDB" id="A0A7K0K0M1"/>
<reference evidence="10 11" key="1">
    <citation type="submission" date="2019-08" db="EMBL/GenBank/DDBJ databases">
        <title>In-depth cultivation of the pig gut microbiome towards novel bacterial diversity and tailored functional studies.</title>
        <authorList>
            <person name="Wylensek D."/>
            <person name="Hitch T.C.A."/>
            <person name="Clavel T."/>
        </authorList>
    </citation>
    <scope>NUCLEOTIDE SEQUENCE [LARGE SCALE GENOMIC DNA]</scope>
    <source>
        <strain evidence="10 11">RF-GAM-744-WT-7</strain>
    </source>
</reference>
<dbReference type="GO" id="GO:0006465">
    <property type="term" value="P:signal peptide processing"/>
    <property type="evidence" value="ECO:0007669"/>
    <property type="project" value="InterPro"/>
</dbReference>
<dbReference type="SUPFAM" id="SSF51306">
    <property type="entry name" value="LexA/Signal peptidase"/>
    <property type="match status" value="1"/>
</dbReference>
<dbReference type="PANTHER" id="PTHR43390:SF1">
    <property type="entry name" value="CHLOROPLAST PROCESSING PEPTIDASE"/>
    <property type="match status" value="1"/>
</dbReference>
<keyword evidence="7" id="KW-0812">Transmembrane</keyword>
<dbReference type="Proteomes" id="UP000442535">
    <property type="component" value="Unassembled WGS sequence"/>
</dbReference>
<comment type="caution">
    <text evidence="10">The sequence shown here is derived from an EMBL/GenBank/DDBJ whole genome shotgun (WGS) entry which is preliminary data.</text>
</comment>
<dbReference type="PRINTS" id="PR00727">
    <property type="entry name" value="LEADERPTASE"/>
</dbReference>
<evidence type="ECO:0000313" key="10">
    <source>
        <dbReference type="EMBL" id="MST49032.1"/>
    </source>
</evidence>
<keyword evidence="7" id="KW-1133">Transmembrane helix</keyword>
<dbReference type="InterPro" id="IPR019758">
    <property type="entry name" value="Pept_S26A_signal_pept_1_CS"/>
</dbReference>
<evidence type="ECO:0000256" key="5">
    <source>
        <dbReference type="ARBA" id="ARBA00022801"/>
    </source>
</evidence>
<dbReference type="GO" id="GO:0004252">
    <property type="term" value="F:serine-type endopeptidase activity"/>
    <property type="evidence" value="ECO:0007669"/>
    <property type="project" value="InterPro"/>
</dbReference>
<dbReference type="InterPro" id="IPR036286">
    <property type="entry name" value="LexA/Signal_pep-like_sf"/>
</dbReference>
<keyword evidence="7" id="KW-0645">Protease</keyword>
<dbReference type="GO" id="GO:0005886">
    <property type="term" value="C:plasma membrane"/>
    <property type="evidence" value="ECO:0007669"/>
    <property type="project" value="UniProtKB-SubCell"/>
</dbReference>
<dbReference type="PROSITE" id="PS00761">
    <property type="entry name" value="SPASE_I_3"/>
    <property type="match status" value="1"/>
</dbReference>
<keyword evidence="7" id="KW-0472">Membrane</keyword>
<feature type="domain" description="Peptidase S26" evidence="9">
    <location>
        <begin position="32"/>
        <end position="229"/>
    </location>
</feature>
<dbReference type="RefSeq" id="WP_420846007.1">
    <property type="nucleotide sequence ID" value="NZ_VUMY01000002.1"/>
</dbReference>
<organism evidence="10 11">
    <name type="scientific">Mobiluncus porci</name>
    <dbReference type="NCBI Taxonomy" id="2652278"/>
    <lineage>
        <taxon>Bacteria</taxon>
        <taxon>Bacillati</taxon>
        <taxon>Actinomycetota</taxon>
        <taxon>Actinomycetes</taxon>
        <taxon>Actinomycetales</taxon>
        <taxon>Actinomycetaceae</taxon>
        <taxon>Mobiluncus</taxon>
    </lineage>
</organism>
<feature type="active site" evidence="6">
    <location>
        <position position="61"/>
    </location>
</feature>
<dbReference type="Gene3D" id="2.10.109.10">
    <property type="entry name" value="Umud Fragment, subunit A"/>
    <property type="match status" value="1"/>
</dbReference>
<dbReference type="NCBIfam" id="TIGR02227">
    <property type="entry name" value="sigpep_I_bact"/>
    <property type="match status" value="1"/>
</dbReference>
<keyword evidence="5 7" id="KW-0378">Hydrolase</keyword>
<dbReference type="CDD" id="cd06530">
    <property type="entry name" value="S26_SPase_I"/>
    <property type="match status" value="1"/>
</dbReference>
<dbReference type="InterPro" id="IPR019533">
    <property type="entry name" value="Peptidase_S26"/>
</dbReference>
<evidence type="ECO:0000256" key="2">
    <source>
        <dbReference type="ARBA" id="ARBA00004401"/>
    </source>
</evidence>
<evidence type="ECO:0000259" key="9">
    <source>
        <dbReference type="Pfam" id="PF10502"/>
    </source>
</evidence>
<protein>
    <recommendedName>
        <fullName evidence="4 7">Signal peptidase I</fullName>
        <ecNumber evidence="4 7">3.4.21.89</ecNumber>
    </recommendedName>
</protein>
<proteinExistence type="inferred from homology"/>
<evidence type="ECO:0000313" key="11">
    <source>
        <dbReference type="Proteomes" id="UP000442535"/>
    </source>
</evidence>
<evidence type="ECO:0000256" key="6">
    <source>
        <dbReference type="PIRSR" id="PIRSR600223-1"/>
    </source>
</evidence>
<dbReference type="Pfam" id="PF10502">
    <property type="entry name" value="Peptidase_S26"/>
    <property type="match status" value="1"/>
</dbReference>
<feature type="active site" evidence="6">
    <location>
        <position position="139"/>
    </location>
</feature>
<comment type="subcellular location">
    <subcellularLocation>
        <location evidence="2">Cell membrane</location>
        <topology evidence="2">Single-pass type II membrane protein</topology>
    </subcellularLocation>
    <subcellularLocation>
        <location evidence="7">Membrane</location>
        <topology evidence="7">Single-pass type II membrane protein</topology>
    </subcellularLocation>
</comment>
<name>A0A7K0K0M1_9ACTO</name>
<evidence type="ECO:0000256" key="4">
    <source>
        <dbReference type="ARBA" id="ARBA00013208"/>
    </source>
</evidence>
<evidence type="ECO:0000256" key="8">
    <source>
        <dbReference type="SAM" id="MobiDB-lite"/>
    </source>
</evidence>
<dbReference type="GO" id="GO:0009003">
    <property type="term" value="F:signal peptidase activity"/>
    <property type="evidence" value="ECO:0007669"/>
    <property type="project" value="UniProtKB-EC"/>
</dbReference>
<comment type="catalytic activity">
    <reaction evidence="1 7">
        <text>Cleavage of hydrophobic, N-terminal signal or leader sequences from secreted and periplasmic proteins.</text>
        <dbReference type="EC" id="3.4.21.89"/>
    </reaction>
</comment>
<comment type="similarity">
    <text evidence="3 7">Belongs to the peptidase S26 family.</text>
</comment>
<evidence type="ECO:0000256" key="7">
    <source>
        <dbReference type="RuleBase" id="RU362042"/>
    </source>
</evidence>
<feature type="region of interest" description="Disordered" evidence="8">
    <location>
        <begin position="1"/>
        <end position="23"/>
    </location>
</feature>
<evidence type="ECO:0000256" key="1">
    <source>
        <dbReference type="ARBA" id="ARBA00000677"/>
    </source>
</evidence>
<sequence length="261" mass="29410">MNESLSEATGEIPARKSRKSAKEKNQSPWWKDVIIGVLITIVLTTFVKAFMFQQFKIPSESMENTLQRGDQIVVSEMKNFQPVRRGDIVVFEDRYDWLPVEYKDDNPTGFDATAVGQAVDKGLRFLRIRPEYAGGYLVKRVIGVGGDEVSCCNEKNQVVVNGVALNEPYLKDGLDSMPFPFDVTVPQGKYWVMGDNRDNSGDSRYHQDDLNQGFVDENQVVGRALLRYFPLARWQTFHNPGLDKLPEASSKPNPPKAGSSK</sequence>
<feature type="transmembrane region" description="Helical" evidence="7">
    <location>
        <begin position="33"/>
        <end position="52"/>
    </location>
</feature>
<dbReference type="EC" id="3.4.21.89" evidence="4 7"/>
<gene>
    <name evidence="10" type="primary">lepB</name>
    <name evidence="10" type="ORF">FYJ63_01990</name>
</gene>
<feature type="region of interest" description="Disordered" evidence="8">
    <location>
        <begin position="240"/>
        <end position="261"/>
    </location>
</feature>
<dbReference type="PANTHER" id="PTHR43390">
    <property type="entry name" value="SIGNAL PEPTIDASE I"/>
    <property type="match status" value="1"/>
</dbReference>
<accession>A0A7K0K0M1</accession>
<evidence type="ECO:0000256" key="3">
    <source>
        <dbReference type="ARBA" id="ARBA00009370"/>
    </source>
</evidence>
<dbReference type="EMBL" id="VUMY01000002">
    <property type="protein sequence ID" value="MST49032.1"/>
    <property type="molecule type" value="Genomic_DNA"/>
</dbReference>
<keyword evidence="11" id="KW-1185">Reference proteome</keyword>